<evidence type="ECO:0000313" key="3">
    <source>
        <dbReference type="EMBL" id="BCS98927.1"/>
    </source>
</evidence>
<dbReference type="RefSeq" id="WP_236890286.1">
    <property type="nucleotide sequence ID" value="NZ_AP024488.1"/>
</dbReference>
<keyword evidence="1" id="KW-1133">Transmembrane helix</keyword>
<proteinExistence type="predicted"/>
<dbReference type="InterPro" id="IPR038461">
    <property type="entry name" value="Schlafen_AlbA_2_dom_sf"/>
</dbReference>
<keyword evidence="1" id="KW-0812">Transmembrane</keyword>
<evidence type="ECO:0000259" key="2">
    <source>
        <dbReference type="Pfam" id="PF04326"/>
    </source>
</evidence>
<gene>
    <name evidence="3" type="ORF">DSLASN_45590</name>
</gene>
<feature type="domain" description="Schlafen AlbA-2" evidence="2">
    <location>
        <begin position="391"/>
        <end position="521"/>
    </location>
</feature>
<evidence type="ECO:0000313" key="4">
    <source>
        <dbReference type="Proteomes" id="UP001320148"/>
    </source>
</evidence>
<dbReference type="PANTHER" id="PTHR30595:SF6">
    <property type="entry name" value="SCHLAFEN ALBA-2 DOMAIN-CONTAINING PROTEIN"/>
    <property type="match status" value="1"/>
</dbReference>
<sequence>MPINMLLSPTSTRSRLLRDLVATILLTSGAIMAVTLFQGYNMRNDIAQEHIRQSLRTSSDVIYQFYEPVESNASLIQKWGVAGVLEMKDVVSMTTKLIPMMENLPQVAAIKFGNTKGQSYLLSRNKNLWLTRTTSPGKEGVITWQTWVGGQPLEKRVEKTPYDLKQRIWFQEGLSNAPKNQTGVFWLQPYIFDYEDTPGLSAIMTWPSVADPDQTCVMALDLHINDLFERIAKTKVGPNGAAFLFDGDTSVYHPVSKQFATENNRYFSDHTQVEVPSVRNAMAAWHSRGKPADAFMFVSEGTSFWAGVQPINTETRDFWIGVVVPQSDFLQKVQKKRWSILVVVLGVLGFGLFMSGLLVWKYRHQLRDMPNQVIRGGHFEHDVRNLISRGEGATLEFKSTMRMNLKSEKNDKNIEIAWMKTVTAFMNTGGGMIVIGVNDDGEIIGTAPDGFENEDKCRLHFRNLINQHVGPEFSKNIRLKIGTIDGHTVMVIECERSNEPVFLINKKDEAFYVRSGPSSMSLTMRQMLKYLESRK</sequence>
<accession>A0ABM7PPC8</accession>
<dbReference type="InterPro" id="IPR007421">
    <property type="entry name" value="Schlafen_AlbA_2_dom"/>
</dbReference>
<organism evidence="3 4">
    <name type="scientific">Desulfoluna limicola</name>
    <dbReference type="NCBI Taxonomy" id="2810562"/>
    <lineage>
        <taxon>Bacteria</taxon>
        <taxon>Pseudomonadati</taxon>
        <taxon>Thermodesulfobacteriota</taxon>
        <taxon>Desulfobacteria</taxon>
        <taxon>Desulfobacterales</taxon>
        <taxon>Desulfolunaceae</taxon>
        <taxon>Desulfoluna</taxon>
    </lineage>
</organism>
<dbReference type="EMBL" id="AP024488">
    <property type="protein sequence ID" value="BCS98927.1"/>
    <property type="molecule type" value="Genomic_DNA"/>
</dbReference>
<feature type="transmembrane region" description="Helical" evidence="1">
    <location>
        <begin position="338"/>
        <end position="360"/>
    </location>
</feature>
<feature type="transmembrane region" description="Helical" evidence="1">
    <location>
        <begin position="20"/>
        <end position="40"/>
    </location>
</feature>
<dbReference type="PANTHER" id="PTHR30595">
    <property type="entry name" value="GLPR-RELATED TRANSCRIPTIONAL REPRESSOR"/>
    <property type="match status" value="1"/>
</dbReference>
<dbReference type="Proteomes" id="UP001320148">
    <property type="component" value="Chromosome"/>
</dbReference>
<name>A0ABM7PPC8_9BACT</name>
<protein>
    <recommendedName>
        <fullName evidence="2">Schlafen AlbA-2 domain-containing protein</fullName>
    </recommendedName>
</protein>
<reference evidence="3 4" key="1">
    <citation type="submission" date="2021-02" db="EMBL/GenBank/DDBJ databases">
        <title>Complete genome of Desulfoluna sp. strain ASN36.</title>
        <authorList>
            <person name="Takahashi A."/>
            <person name="Kojima H."/>
            <person name="Fukui M."/>
        </authorList>
    </citation>
    <scope>NUCLEOTIDE SEQUENCE [LARGE SCALE GENOMIC DNA]</scope>
    <source>
        <strain evidence="3 4">ASN36</strain>
    </source>
</reference>
<evidence type="ECO:0000256" key="1">
    <source>
        <dbReference type="SAM" id="Phobius"/>
    </source>
</evidence>
<keyword evidence="4" id="KW-1185">Reference proteome</keyword>
<dbReference type="Gene3D" id="3.30.450.20">
    <property type="entry name" value="PAS domain"/>
    <property type="match status" value="1"/>
</dbReference>
<keyword evidence="1" id="KW-0472">Membrane</keyword>
<dbReference type="Gene3D" id="3.30.950.30">
    <property type="entry name" value="Schlafen, AAA domain"/>
    <property type="match status" value="1"/>
</dbReference>
<dbReference type="Pfam" id="PF04326">
    <property type="entry name" value="SLFN_AlbA_2"/>
    <property type="match status" value="1"/>
</dbReference>